<gene>
    <name evidence="1" type="ORF">GCM10022395_25730</name>
</gene>
<name>A0ABP6Y1R1_9FLAO</name>
<evidence type="ECO:0000313" key="1">
    <source>
        <dbReference type="EMBL" id="GAA3575575.1"/>
    </source>
</evidence>
<comment type="caution">
    <text evidence="1">The sequence shown here is derived from an EMBL/GenBank/DDBJ whole genome shotgun (WGS) entry which is preliminary data.</text>
</comment>
<dbReference type="EMBL" id="BAABCY010000069">
    <property type="protein sequence ID" value="GAA3575575.1"/>
    <property type="molecule type" value="Genomic_DNA"/>
</dbReference>
<evidence type="ECO:0008006" key="3">
    <source>
        <dbReference type="Google" id="ProtNLM"/>
    </source>
</evidence>
<proteinExistence type="predicted"/>
<sequence length="201" mass="23634">MRNLLLLILVFNLSSCHSQKKEKTEKNIVEYSCDCIAEIPKDKDNQELLIETQKCISDSYEVYTKYVENLANKYFEKNPNAQLTDAQNWIRKVLTEKLVKNCPRYSKIVSQIAFKKRNDSDIIKEVAKKVCEEINALKVKELSWNEIDPIFVSQTVMNDQAIREKYDLNNKTEMTKYSTDLVQELVATCERYRQFTVKIKK</sequence>
<dbReference type="Proteomes" id="UP001500954">
    <property type="component" value="Unassembled WGS sequence"/>
</dbReference>
<keyword evidence="2" id="KW-1185">Reference proteome</keyword>
<reference evidence="2" key="1">
    <citation type="journal article" date="2019" name="Int. J. Syst. Evol. Microbiol.">
        <title>The Global Catalogue of Microorganisms (GCM) 10K type strain sequencing project: providing services to taxonomists for standard genome sequencing and annotation.</title>
        <authorList>
            <consortium name="The Broad Institute Genomics Platform"/>
            <consortium name="The Broad Institute Genome Sequencing Center for Infectious Disease"/>
            <person name="Wu L."/>
            <person name="Ma J."/>
        </authorList>
    </citation>
    <scope>NUCLEOTIDE SEQUENCE [LARGE SCALE GENOMIC DNA]</scope>
    <source>
        <strain evidence="2">JCM 17111</strain>
    </source>
</reference>
<evidence type="ECO:0000313" key="2">
    <source>
        <dbReference type="Proteomes" id="UP001500954"/>
    </source>
</evidence>
<protein>
    <recommendedName>
        <fullName evidence="3">Lipoprotein</fullName>
    </recommendedName>
</protein>
<dbReference type="RefSeq" id="WP_345006684.1">
    <property type="nucleotide sequence ID" value="NZ_BAABCY010000069.1"/>
</dbReference>
<accession>A0ABP6Y1R1</accession>
<organism evidence="1 2">
    <name type="scientific">Snuella lapsa</name>
    <dbReference type="NCBI Taxonomy" id="870481"/>
    <lineage>
        <taxon>Bacteria</taxon>
        <taxon>Pseudomonadati</taxon>
        <taxon>Bacteroidota</taxon>
        <taxon>Flavobacteriia</taxon>
        <taxon>Flavobacteriales</taxon>
        <taxon>Flavobacteriaceae</taxon>
        <taxon>Snuella</taxon>
    </lineage>
</organism>